<feature type="compositionally biased region" description="Polar residues" evidence="6">
    <location>
        <begin position="226"/>
        <end position="251"/>
    </location>
</feature>
<dbReference type="GO" id="GO:0008270">
    <property type="term" value="F:zinc ion binding"/>
    <property type="evidence" value="ECO:0007669"/>
    <property type="project" value="InterPro"/>
</dbReference>
<evidence type="ECO:0000256" key="2">
    <source>
        <dbReference type="ARBA" id="ARBA00023015"/>
    </source>
</evidence>
<reference evidence="8 9" key="1">
    <citation type="journal article" date="2018" name="New Phytol.">
        <title>Comparative genomics and transcriptomics depict ericoid mycorrhizal fungi as versatile saprotrophs and plant mutualists.</title>
        <authorList>
            <person name="Martino E."/>
            <person name="Morin E."/>
            <person name="Grelet G.A."/>
            <person name="Kuo A."/>
            <person name="Kohler A."/>
            <person name="Daghino S."/>
            <person name="Barry K.W."/>
            <person name="Cichocki N."/>
            <person name="Clum A."/>
            <person name="Dockter R.B."/>
            <person name="Hainaut M."/>
            <person name="Kuo R.C."/>
            <person name="LaButti K."/>
            <person name="Lindahl B.D."/>
            <person name="Lindquist E.A."/>
            <person name="Lipzen A."/>
            <person name="Khouja H.R."/>
            <person name="Magnuson J."/>
            <person name="Murat C."/>
            <person name="Ohm R.A."/>
            <person name="Singer S.W."/>
            <person name="Spatafora J.W."/>
            <person name="Wang M."/>
            <person name="Veneault-Fourrey C."/>
            <person name="Henrissat B."/>
            <person name="Grigoriev I.V."/>
            <person name="Martin F.M."/>
            <person name="Perotto S."/>
        </authorList>
    </citation>
    <scope>NUCLEOTIDE SEQUENCE [LARGE SCALE GENOMIC DNA]</scope>
    <source>
        <strain evidence="8 9">ATCC 22711</strain>
    </source>
</reference>
<feature type="domain" description="Zn(2)-C6 fungal-type" evidence="7">
    <location>
        <begin position="124"/>
        <end position="158"/>
    </location>
</feature>
<dbReference type="InterPro" id="IPR001138">
    <property type="entry name" value="Zn2Cys6_DnaBD"/>
</dbReference>
<dbReference type="GO" id="GO:0003677">
    <property type="term" value="F:DNA binding"/>
    <property type="evidence" value="ECO:0007669"/>
    <property type="project" value="UniProtKB-KW"/>
</dbReference>
<evidence type="ECO:0000259" key="7">
    <source>
        <dbReference type="PROSITE" id="PS50048"/>
    </source>
</evidence>
<evidence type="ECO:0000313" key="9">
    <source>
        <dbReference type="Proteomes" id="UP000241818"/>
    </source>
</evidence>
<accession>A0A2T3B6B3</accession>
<dbReference type="STRING" id="857342.A0A2T3B6B3"/>
<dbReference type="InterPro" id="IPR036864">
    <property type="entry name" value="Zn2-C6_fun-type_DNA-bd_sf"/>
</dbReference>
<evidence type="ECO:0000256" key="3">
    <source>
        <dbReference type="ARBA" id="ARBA00023125"/>
    </source>
</evidence>
<evidence type="ECO:0000256" key="6">
    <source>
        <dbReference type="SAM" id="MobiDB-lite"/>
    </source>
</evidence>
<feature type="compositionally biased region" description="Low complexity" evidence="6">
    <location>
        <begin position="258"/>
        <end position="274"/>
    </location>
</feature>
<dbReference type="SMART" id="SM00906">
    <property type="entry name" value="Fungal_trans"/>
    <property type="match status" value="1"/>
</dbReference>
<feature type="region of interest" description="Disordered" evidence="6">
    <location>
        <begin position="716"/>
        <end position="753"/>
    </location>
</feature>
<evidence type="ECO:0000256" key="1">
    <source>
        <dbReference type="ARBA" id="ARBA00022723"/>
    </source>
</evidence>
<evidence type="ECO:0000256" key="4">
    <source>
        <dbReference type="ARBA" id="ARBA00023163"/>
    </source>
</evidence>
<keyword evidence="2" id="KW-0805">Transcription regulation</keyword>
<dbReference type="CDD" id="cd12148">
    <property type="entry name" value="fungal_TF_MHR"/>
    <property type="match status" value="1"/>
</dbReference>
<dbReference type="AlphaFoldDB" id="A0A2T3B6B3"/>
<dbReference type="InParanoid" id="A0A2T3B6B3"/>
<dbReference type="Pfam" id="PF00172">
    <property type="entry name" value="Zn_clus"/>
    <property type="match status" value="1"/>
</dbReference>
<dbReference type="Proteomes" id="UP000241818">
    <property type="component" value="Unassembled WGS sequence"/>
</dbReference>
<dbReference type="GO" id="GO:0006351">
    <property type="term" value="P:DNA-templated transcription"/>
    <property type="evidence" value="ECO:0007669"/>
    <property type="project" value="InterPro"/>
</dbReference>
<protein>
    <recommendedName>
        <fullName evidence="7">Zn(2)-C6 fungal-type domain-containing protein</fullName>
    </recommendedName>
</protein>
<evidence type="ECO:0000256" key="5">
    <source>
        <dbReference type="ARBA" id="ARBA00023242"/>
    </source>
</evidence>
<keyword evidence="3" id="KW-0238">DNA-binding</keyword>
<dbReference type="GeneID" id="36575534"/>
<keyword evidence="1" id="KW-0479">Metal-binding</keyword>
<dbReference type="Pfam" id="PF04082">
    <property type="entry name" value="Fungal_trans"/>
    <property type="match status" value="1"/>
</dbReference>
<dbReference type="RefSeq" id="XP_024722449.1">
    <property type="nucleotide sequence ID" value="XM_024867453.1"/>
</dbReference>
<dbReference type="OrthoDB" id="5426978at2759"/>
<gene>
    <name evidence="8" type="ORF">M430DRAFT_41062</name>
</gene>
<dbReference type="PROSITE" id="PS50048">
    <property type="entry name" value="ZN2_CY6_FUNGAL_2"/>
    <property type="match status" value="1"/>
</dbReference>
<organism evidence="8 9">
    <name type="scientific">Amorphotheca resinae ATCC 22711</name>
    <dbReference type="NCBI Taxonomy" id="857342"/>
    <lineage>
        <taxon>Eukaryota</taxon>
        <taxon>Fungi</taxon>
        <taxon>Dikarya</taxon>
        <taxon>Ascomycota</taxon>
        <taxon>Pezizomycotina</taxon>
        <taxon>Leotiomycetes</taxon>
        <taxon>Helotiales</taxon>
        <taxon>Amorphothecaceae</taxon>
        <taxon>Amorphotheca</taxon>
    </lineage>
</organism>
<dbReference type="CDD" id="cd00067">
    <property type="entry name" value="GAL4"/>
    <property type="match status" value="1"/>
</dbReference>
<dbReference type="PROSITE" id="PS00463">
    <property type="entry name" value="ZN2_CY6_FUNGAL_1"/>
    <property type="match status" value="1"/>
</dbReference>
<dbReference type="PANTHER" id="PTHR31668">
    <property type="entry name" value="GLUCOSE TRANSPORT TRANSCRIPTION REGULATOR RGT1-RELATED-RELATED"/>
    <property type="match status" value="1"/>
</dbReference>
<feature type="region of interest" description="Disordered" evidence="6">
    <location>
        <begin position="197"/>
        <end position="320"/>
    </location>
</feature>
<dbReference type="PANTHER" id="PTHR31668:SF26">
    <property type="entry name" value="GLUCOSE TRANSPORT TRANSCRIPTION REGULATOR RGT1-RELATED"/>
    <property type="match status" value="1"/>
</dbReference>
<dbReference type="InterPro" id="IPR050797">
    <property type="entry name" value="Carb_Metab_Trans_Reg"/>
</dbReference>
<feature type="compositionally biased region" description="Polar residues" evidence="6">
    <location>
        <begin position="27"/>
        <end position="39"/>
    </location>
</feature>
<dbReference type="InterPro" id="IPR007219">
    <property type="entry name" value="XnlR_reg_dom"/>
</dbReference>
<keyword evidence="4" id="KW-0804">Transcription</keyword>
<name>A0A2T3B6B3_AMORE</name>
<feature type="region of interest" description="Disordered" evidence="6">
    <location>
        <begin position="1"/>
        <end position="80"/>
    </location>
</feature>
<dbReference type="EMBL" id="KZ679009">
    <property type="protein sequence ID" value="PSS22294.1"/>
    <property type="molecule type" value="Genomic_DNA"/>
</dbReference>
<keyword evidence="5" id="KW-0539">Nucleus</keyword>
<evidence type="ECO:0000313" key="8">
    <source>
        <dbReference type="EMBL" id="PSS22294.1"/>
    </source>
</evidence>
<dbReference type="SMART" id="SM00066">
    <property type="entry name" value="GAL4"/>
    <property type="match status" value="1"/>
</dbReference>
<dbReference type="GO" id="GO:0000981">
    <property type="term" value="F:DNA-binding transcription factor activity, RNA polymerase II-specific"/>
    <property type="evidence" value="ECO:0007669"/>
    <property type="project" value="InterPro"/>
</dbReference>
<feature type="compositionally biased region" description="Polar residues" evidence="6">
    <location>
        <begin position="735"/>
        <end position="749"/>
    </location>
</feature>
<keyword evidence="9" id="KW-1185">Reference proteome</keyword>
<feature type="compositionally biased region" description="Basic and acidic residues" evidence="6">
    <location>
        <begin position="718"/>
        <end position="734"/>
    </location>
</feature>
<dbReference type="Gene3D" id="4.10.240.10">
    <property type="entry name" value="Zn(2)-C6 fungal-type DNA-binding domain"/>
    <property type="match status" value="1"/>
</dbReference>
<sequence length="766" mass="83502">MDKSDPPTMQSYPSPNAVAADSGGPFYSSSSGQQQQPALSNPDELQLAELSRGLAPIMNAGPGGGMSDGQSARGQGAVNHPYEHENQSHAHLQAGHAPMDQMGGQYGSPDGSMAPRKRSKVSRACDECRRKKIRCDATGEEGNVQCSSCKRVGIRCQFSRIPMKRGPSKGYIKELADRLNTLEGVMQASEIPVQYMPHHDSPLQRRGSGEFSPPPNNEISPRKRTYSSISGDFSTPYQPQRPSVGSWPTQETPRHLPHPSSAFATPTTAPAAPHVFREPNYSPNGLQPLPQWRNAPEPPPRQNSSFDSISQAEHGHSDHAVDWDESVVDSYYKFIHPTYPLLSQSKARVNSRLSNCPPSLREAFYESLHAAVQSFPTSNTATVERHSTKKAAQLLASQFENATVHTLSTNLVYLQTMLLMAIDADNRGPATKGQTGLPPSVWLGSAVGLAYSMKLHVHTPPDKQFENDPDSEDKLARRIWWSLVMMDRWHASSTSSPLLIPDGSVIVYPEDQALLGDNLYHLARLSIVLGHFSAVQITPTDLPAFGVPPTSMYGVLLRGELERCRESFPSSFFPPSNFPLIHLCYWYLRILLELRLSTSDPEDILVPAMHIVTQLTHNTSLISPLTHHATALASSTLIDLTSYDKTKETAEAGLKTLVESRIAPSGWDAAIKEMILNKQNSGSPTGAGSAANSNPESQHALTASQGLQRLADLATATEEGRAEASALENRKENEQTNTSPAGTHSTENLQGLRDVVQRGYLTVLSG</sequence>
<dbReference type="SUPFAM" id="SSF57701">
    <property type="entry name" value="Zn2/Cys6 DNA-binding domain"/>
    <property type="match status" value="1"/>
</dbReference>
<feature type="compositionally biased region" description="Polar residues" evidence="6">
    <location>
        <begin position="302"/>
        <end position="311"/>
    </location>
</feature>
<proteinExistence type="predicted"/>
<feature type="region of interest" description="Disordered" evidence="6">
    <location>
        <begin position="679"/>
        <end position="703"/>
    </location>
</feature>